<name>A0A5B9P5Z6_9BACT</name>
<dbReference type="Proteomes" id="UP000322214">
    <property type="component" value="Chromosome"/>
</dbReference>
<accession>A0A5B9P5Z6</accession>
<sequence length="109" mass="11571">MFRFNVKSLFAIVACISVLIVVAQEPVYLFSIGLVYGLLCMSPLHEESSLTTAFHDAVVGLLGGLIAGIAILLAGSGANADDFAWHVSRFLNSSFIGATFAFVCSALRQ</sequence>
<protein>
    <submittedName>
        <fullName evidence="2">Uncharacterized protein</fullName>
    </submittedName>
</protein>
<proteinExistence type="predicted"/>
<evidence type="ECO:0000313" key="3">
    <source>
        <dbReference type="Proteomes" id="UP000322214"/>
    </source>
</evidence>
<keyword evidence="1" id="KW-1133">Transmembrane helix</keyword>
<feature type="transmembrane region" description="Helical" evidence="1">
    <location>
        <begin position="57"/>
        <end position="78"/>
    </location>
</feature>
<keyword evidence="1" id="KW-0812">Transmembrane</keyword>
<organism evidence="2 3">
    <name type="scientific">Mariniblastus fucicola</name>
    <dbReference type="NCBI Taxonomy" id="980251"/>
    <lineage>
        <taxon>Bacteria</taxon>
        <taxon>Pseudomonadati</taxon>
        <taxon>Planctomycetota</taxon>
        <taxon>Planctomycetia</taxon>
        <taxon>Pirellulales</taxon>
        <taxon>Pirellulaceae</taxon>
        <taxon>Mariniblastus</taxon>
    </lineage>
</organism>
<evidence type="ECO:0000313" key="2">
    <source>
        <dbReference type="EMBL" id="QEG21997.1"/>
    </source>
</evidence>
<dbReference type="KEGG" id="mff:MFFC18_18580"/>
<dbReference type="EMBL" id="CP042912">
    <property type="protein sequence ID" value="QEG21997.1"/>
    <property type="molecule type" value="Genomic_DNA"/>
</dbReference>
<gene>
    <name evidence="2" type="ORF">MFFC18_18580</name>
</gene>
<evidence type="ECO:0000256" key="1">
    <source>
        <dbReference type="SAM" id="Phobius"/>
    </source>
</evidence>
<feature type="transmembrane region" description="Helical" evidence="1">
    <location>
        <begin position="90"/>
        <end position="108"/>
    </location>
</feature>
<keyword evidence="3" id="KW-1185">Reference proteome</keyword>
<keyword evidence="1" id="KW-0472">Membrane</keyword>
<dbReference type="AlphaFoldDB" id="A0A5B9P5Z6"/>
<reference evidence="2 3" key="1">
    <citation type="submission" date="2019-08" db="EMBL/GenBank/DDBJ databases">
        <title>Deep-cultivation of Planctomycetes and their phenomic and genomic characterization uncovers novel biology.</title>
        <authorList>
            <person name="Wiegand S."/>
            <person name="Jogler M."/>
            <person name="Boedeker C."/>
            <person name="Pinto D."/>
            <person name="Vollmers J."/>
            <person name="Rivas-Marin E."/>
            <person name="Kohn T."/>
            <person name="Peeters S.H."/>
            <person name="Heuer A."/>
            <person name="Rast P."/>
            <person name="Oberbeckmann S."/>
            <person name="Bunk B."/>
            <person name="Jeske O."/>
            <person name="Meyerdierks A."/>
            <person name="Storesund J.E."/>
            <person name="Kallscheuer N."/>
            <person name="Luecker S."/>
            <person name="Lage O.M."/>
            <person name="Pohl T."/>
            <person name="Merkel B.J."/>
            <person name="Hornburger P."/>
            <person name="Mueller R.-W."/>
            <person name="Bruemmer F."/>
            <person name="Labrenz M."/>
            <person name="Spormann A.M."/>
            <person name="Op den Camp H."/>
            <person name="Overmann J."/>
            <person name="Amann R."/>
            <person name="Jetten M.S.M."/>
            <person name="Mascher T."/>
            <person name="Medema M.H."/>
            <person name="Devos D.P."/>
            <person name="Kaster A.-K."/>
            <person name="Ovreas L."/>
            <person name="Rohde M."/>
            <person name="Galperin M.Y."/>
            <person name="Jogler C."/>
        </authorList>
    </citation>
    <scope>NUCLEOTIDE SEQUENCE [LARGE SCALE GENOMIC DNA]</scope>
    <source>
        <strain evidence="2 3">FC18</strain>
    </source>
</reference>